<sequence length="131" mass="15281">MNHNPYKRQGQMDYLQSYFYTDTIIGHKHLLQDDGFKMIVVDSWKYLIAQVKIKIYDYVIIPNHIHLLWQMLALNGKESPAGSFAKFTAHFSYATSGKGRDVAAKEEYPWSSTKFYELGIDEFGIVTDYRD</sequence>
<dbReference type="InterPro" id="IPR036515">
    <property type="entry name" value="Transposase_17_sf"/>
</dbReference>
<dbReference type="Proteomes" id="UP001595907">
    <property type="component" value="Unassembled WGS sequence"/>
</dbReference>
<dbReference type="EMBL" id="JBHSCZ010000005">
    <property type="protein sequence ID" value="MFC4263904.1"/>
    <property type="molecule type" value="Genomic_DNA"/>
</dbReference>
<name>A0ABV8QUU2_9BACT</name>
<comment type="caution">
    <text evidence="1">The sequence shown here is derived from an EMBL/GenBank/DDBJ whole genome shotgun (WGS) entry which is preliminary data.</text>
</comment>
<gene>
    <name evidence="1" type="ORF">ACFOWM_13505</name>
</gene>
<keyword evidence="2" id="KW-1185">Reference proteome</keyword>
<evidence type="ECO:0000313" key="1">
    <source>
        <dbReference type="EMBL" id="MFC4263904.1"/>
    </source>
</evidence>
<accession>A0ABV8QUU2</accession>
<organism evidence="1 2">
    <name type="scientific">Ferruginibacter yonginensis</name>
    <dbReference type="NCBI Taxonomy" id="1310416"/>
    <lineage>
        <taxon>Bacteria</taxon>
        <taxon>Pseudomonadati</taxon>
        <taxon>Bacteroidota</taxon>
        <taxon>Chitinophagia</taxon>
        <taxon>Chitinophagales</taxon>
        <taxon>Chitinophagaceae</taxon>
        <taxon>Ferruginibacter</taxon>
    </lineage>
</organism>
<dbReference type="SUPFAM" id="SSF143422">
    <property type="entry name" value="Transposase IS200-like"/>
    <property type="match status" value="1"/>
</dbReference>
<dbReference type="Gene3D" id="3.30.70.1290">
    <property type="entry name" value="Transposase IS200-like"/>
    <property type="match status" value="1"/>
</dbReference>
<evidence type="ECO:0008006" key="3">
    <source>
        <dbReference type="Google" id="ProtNLM"/>
    </source>
</evidence>
<dbReference type="RefSeq" id="WP_379711040.1">
    <property type="nucleotide sequence ID" value="NZ_JBHSCZ010000005.1"/>
</dbReference>
<proteinExistence type="predicted"/>
<protein>
    <recommendedName>
        <fullName evidence="3">Transposase IS200-like domain-containing protein</fullName>
    </recommendedName>
</protein>
<evidence type="ECO:0000313" key="2">
    <source>
        <dbReference type="Proteomes" id="UP001595907"/>
    </source>
</evidence>
<reference evidence="2" key="1">
    <citation type="journal article" date="2019" name="Int. J. Syst. Evol. Microbiol.">
        <title>The Global Catalogue of Microorganisms (GCM) 10K type strain sequencing project: providing services to taxonomists for standard genome sequencing and annotation.</title>
        <authorList>
            <consortium name="The Broad Institute Genomics Platform"/>
            <consortium name="The Broad Institute Genome Sequencing Center for Infectious Disease"/>
            <person name="Wu L."/>
            <person name="Ma J."/>
        </authorList>
    </citation>
    <scope>NUCLEOTIDE SEQUENCE [LARGE SCALE GENOMIC DNA]</scope>
    <source>
        <strain evidence="2">CECT 8289</strain>
    </source>
</reference>